<dbReference type="EMBL" id="JAGSOY010000003">
    <property type="protein sequence ID" value="MBU2709795.1"/>
    <property type="molecule type" value="Genomic_DNA"/>
</dbReference>
<protein>
    <submittedName>
        <fullName evidence="5">Transporter substrate-binding domain-containing protein</fullName>
    </submittedName>
</protein>
<dbReference type="InterPro" id="IPR001638">
    <property type="entry name" value="Solute-binding_3/MltF_N"/>
</dbReference>
<dbReference type="Pfam" id="PF00497">
    <property type="entry name" value="SBP_bac_3"/>
    <property type="match status" value="1"/>
</dbReference>
<dbReference type="SUPFAM" id="SSF53850">
    <property type="entry name" value="Periplasmic binding protein-like II"/>
    <property type="match status" value="1"/>
</dbReference>
<evidence type="ECO:0000256" key="1">
    <source>
        <dbReference type="ARBA" id="ARBA00010333"/>
    </source>
</evidence>
<dbReference type="Proteomes" id="UP000690515">
    <property type="component" value="Unassembled WGS sequence"/>
</dbReference>
<keyword evidence="2 3" id="KW-0732">Signal</keyword>
<dbReference type="Gene3D" id="3.40.190.10">
    <property type="entry name" value="Periplasmic binding protein-like II"/>
    <property type="match status" value="2"/>
</dbReference>
<feature type="signal peptide" evidence="3">
    <location>
        <begin position="1"/>
        <end position="22"/>
    </location>
</feature>
<evidence type="ECO:0000313" key="6">
    <source>
        <dbReference type="Proteomes" id="UP000690515"/>
    </source>
</evidence>
<reference evidence="5 6" key="1">
    <citation type="submission" date="2021-04" db="EMBL/GenBank/DDBJ databases">
        <authorList>
            <person name="Pira H."/>
            <person name="Risdian C."/>
            <person name="Wink J."/>
        </authorList>
    </citation>
    <scope>NUCLEOTIDE SEQUENCE [LARGE SCALE GENOMIC DNA]</scope>
    <source>
        <strain evidence="5 6">WH53</strain>
    </source>
</reference>
<name>A0ABS5Z717_9GAMM</name>
<dbReference type="RefSeq" id="WP_215817964.1">
    <property type="nucleotide sequence ID" value="NZ_JAGSOY010000003.1"/>
</dbReference>
<dbReference type="PANTHER" id="PTHR35936">
    <property type="entry name" value="MEMBRANE-BOUND LYTIC MUREIN TRANSGLYCOSYLASE F"/>
    <property type="match status" value="1"/>
</dbReference>
<comment type="caution">
    <text evidence="5">The sequence shown here is derived from an EMBL/GenBank/DDBJ whole genome shotgun (WGS) entry which is preliminary data.</text>
</comment>
<accession>A0ABS5Z717</accession>
<evidence type="ECO:0000256" key="2">
    <source>
        <dbReference type="ARBA" id="ARBA00022729"/>
    </source>
</evidence>
<comment type="similarity">
    <text evidence="1">Belongs to the bacterial solute-binding protein 3 family.</text>
</comment>
<dbReference type="PANTHER" id="PTHR35936:SF25">
    <property type="entry name" value="ABC TRANSPORTER SUBSTRATE-BINDING PROTEIN"/>
    <property type="match status" value="1"/>
</dbReference>
<feature type="chain" id="PRO_5045285298" evidence="3">
    <location>
        <begin position="23"/>
        <end position="271"/>
    </location>
</feature>
<organism evidence="5 6">
    <name type="scientific">Zooshikella harenae</name>
    <dbReference type="NCBI Taxonomy" id="2827238"/>
    <lineage>
        <taxon>Bacteria</taxon>
        <taxon>Pseudomonadati</taxon>
        <taxon>Pseudomonadota</taxon>
        <taxon>Gammaproteobacteria</taxon>
        <taxon>Oceanospirillales</taxon>
        <taxon>Zooshikellaceae</taxon>
        <taxon>Zooshikella</taxon>
    </lineage>
</organism>
<evidence type="ECO:0000259" key="4">
    <source>
        <dbReference type="Pfam" id="PF00497"/>
    </source>
</evidence>
<feature type="domain" description="Solute-binding protein family 3/N-terminal" evidence="4">
    <location>
        <begin position="38"/>
        <end position="264"/>
    </location>
</feature>
<gene>
    <name evidence="5" type="ORF">KCG35_01835</name>
</gene>
<evidence type="ECO:0000256" key="3">
    <source>
        <dbReference type="SAM" id="SignalP"/>
    </source>
</evidence>
<sequence length="271" mass="31881">MYKLIILMCLTCFYSLSNVTLAEEKQVLPSLLRICDDDAEWPPFTYFSRIPGEKTKLKGYSVEVLASILKPINQPYKIDMINWNRCKYEVKNSKRYHMLIDASLNKQRRNNFLHSNNYYDTHTYYFYAKAHHPNGIHISSYKDLKQYRLVGMQGYNYSTYDLNDSDISIYKNSQRKIFNMLLHNRADLYLERIEIIAGFAALGENFLANNNIGYSPLPSTAPMSFHMLFPKTSQGKKLRDFFNHKLKQLKSEGILERLLNKYLEPTLINKH</sequence>
<keyword evidence="6" id="KW-1185">Reference proteome</keyword>
<evidence type="ECO:0000313" key="5">
    <source>
        <dbReference type="EMBL" id="MBU2709795.1"/>
    </source>
</evidence>
<proteinExistence type="inferred from homology"/>